<dbReference type="EMBL" id="MFMA01000027">
    <property type="protein sequence ID" value="OGG73880.1"/>
    <property type="molecule type" value="Genomic_DNA"/>
</dbReference>
<dbReference type="CDD" id="cd00616">
    <property type="entry name" value="AHBA_syn"/>
    <property type="match status" value="1"/>
</dbReference>
<dbReference type="Pfam" id="PF01041">
    <property type="entry name" value="DegT_DnrJ_EryC1"/>
    <property type="match status" value="1"/>
</dbReference>
<protein>
    <recommendedName>
        <fullName evidence="6">DegT/DnrJ/EryC1/StrS aminotransferase</fullName>
    </recommendedName>
</protein>
<dbReference type="AlphaFoldDB" id="A0A1F6EJQ0"/>
<feature type="active site" description="Proton acceptor" evidence="1">
    <location>
        <position position="214"/>
    </location>
</feature>
<comment type="caution">
    <text evidence="4">The sequence shown here is derived from an EMBL/GenBank/DDBJ whole genome shotgun (WGS) entry which is preliminary data.</text>
</comment>
<dbReference type="Gene3D" id="3.90.1150.10">
    <property type="entry name" value="Aspartate Aminotransferase, domain 1"/>
    <property type="match status" value="1"/>
</dbReference>
<evidence type="ECO:0000256" key="1">
    <source>
        <dbReference type="PIRSR" id="PIRSR000390-1"/>
    </source>
</evidence>
<evidence type="ECO:0000256" key="2">
    <source>
        <dbReference type="PIRSR" id="PIRSR000390-2"/>
    </source>
</evidence>
<evidence type="ECO:0008006" key="6">
    <source>
        <dbReference type="Google" id="ProtNLM"/>
    </source>
</evidence>
<dbReference type="InterPro" id="IPR015424">
    <property type="entry name" value="PyrdxlP-dep_Trfase"/>
</dbReference>
<evidence type="ECO:0000256" key="3">
    <source>
        <dbReference type="RuleBase" id="RU004508"/>
    </source>
</evidence>
<evidence type="ECO:0000313" key="4">
    <source>
        <dbReference type="EMBL" id="OGG73880.1"/>
    </source>
</evidence>
<dbReference type="STRING" id="1798513.A3A40_02615"/>
<dbReference type="InterPro" id="IPR015422">
    <property type="entry name" value="PyrdxlP-dep_Trfase_small"/>
</dbReference>
<gene>
    <name evidence="4" type="ORF">A3A40_02615</name>
</gene>
<dbReference type="PANTHER" id="PTHR30244">
    <property type="entry name" value="TRANSAMINASE"/>
    <property type="match status" value="1"/>
</dbReference>
<dbReference type="Gene3D" id="3.40.640.10">
    <property type="entry name" value="Type I PLP-dependent aspartate aminotransferase-like (Major domain)"/>
    <property type="match status" value="1"/>
</dbReference>
<dbReference type="Proteomes" id="UP000178427">
    <property type="component" value="Unassembled WGS sequence"/>
</dbReference>
<sequence length="433" mass="47898">MKRKKAHTSESKLALRGGTPVLKQPYPPVYTVGKREIVEAIKVLKEGPLSDFLGVAGEYFLGGKRVRSLEHAFTKKFKVKHAVSFNSATTALHGAIVTLGIGPGDEVILPPYTMSASAMAVLMNGAVPVFADIDEMTFCIDVESARTRITKHTKAIMAVNLFGQAADFEPLLALAREHNIKIIEDNAQAPAAKWRGRYTGTIGDIGVFSFNFHKTMQSGEGGVLVTNNDGYALRAQLCRNHGESVVDGMSAYDGGPVFGSNYRMTELTAAIAEVQLSRLDFLNAKNQALVRYLSKQLSAIPGLTLPYVASGNKHVYFAYVIKVDEKKLGISRDRLVEAMRAEGFPMSRGYQKPLYLYKLFQEQQAFNNTHFPFKSEGYDGAPDYSKGICPVAERLYEKELTMTQICQHPRTKKHIDLFVQALKKVLAHKNELQ</sequence>
<dbReference type="PANTHER" id="PTHR30244:SF34">
    <property type="entry name" value="DTDP-4-AMINO-4,6-DIDEOXYGALACTOSE TRANSAMINASE"/>
    <property type="match status" value="1"/>
</dbReference>
<dbReference type="GO" id="GO:0008483">
    <property type="term" value="F:transaminase activity"/>
    <property type="evidence" value="ECO:0007669"/>
    <property type="project" value="TreeGrafter"/>
</dbReference>
<proteinExistence type="inferred from homology"/>
<name>A0A1F6EJQ0_9BACT</name>
<dbReference type="InterPro" id="IPR015421">
    <property type="entry name" value="PyrdxlP-dep_Trfase_major"/>
</dbReference>
<comment type="similarity">
    <text evidence="3">Belongs to the DegT/DnrJ/EryC1 family.</text>
</comment>
<dbReference type="GO" id="GO:0030170">
    <property type="term" value="F:pyridoxal phosphate binding"/>
    <property type="evidence" value="ECO:0007669"/>
    <property type="project" value="TreeGrafter"/>
</dbReference>
<dbReference type="SUPFAM" id="SSF53383">
    <property type="entry name" value="PLP-dependent transferases"/>
    <property type="match status" value="1"/>
</dbReference>
<keyword evidence="2 3" id="KW-0663">Pyridoxal phosphate</keyword>
<feature type="modified residue" description="N6-(pyridoxal phosphate)lysine" evidence="2">
    <location>
        <position position="214"/>
    </location>
</feature>
<reference evidence="4 5" key="1">
    <citation type="journal article" date="2016" name="Nat. Commun.">
        <title>Thousands of microbial genomes shed light on interconnected biogeochemical processes in an aquifer system.</title>
        <authorList>
            <person name="Anantharaman K."/>
            <person name="Brown C.T."/>
            <person name="Hug L.A."/>
            <person name="Sharon I."/>
            <person name="Castelle C.J."/>
            <person name="Probst A.J."/>
            <person name="Thomas B.C."/>
            <person name="Singh A."/>
            <person name="Wilkins M.J."/>
            <person name="Karaoz U."/>
            <person name="Brodie E.L."/>
            <person name="Williams K.H."/>
            <person name="Hubbard S.S."/>
            <person name="Banfield J.F."/>
        </authorList>
    </citation>
    <scope>NUCLEOTIDE SEQUENCE [LARGE SCALE GENOMIC DNA]</scope>
</reference>
<dbReference type="PIRSF" id="PIRSF000390">
    <property type="entry name" value="PLP_StrS"/>
    <property type="match status" value="1"/>
</dbReference>
<accession>A0A1F6EJQ0</accession>
<organism evidence="4 5">
    <name type="scientific">Candidatus Kaiserbacteria bacterium RIFCSPLOWO2_01_FULL_54_20</name>
    <dbReference type="NCBI Taxonomy" id="1798513"/>
    <lineage>
        <taxon>Bacteria</taxon>
        <taxon>Candidatus Kaiseribacteriota</taxon>
    </lineage>
</organism>
<dbReference type="InterPro" id="IPR000653">
    <property type="entry name" value="DegT/StrS_aminotransferase"/>
</dbReference>
<dbReference type="GO" id="GO:0000271">
    <property type="term" value="P:polysaccharide biosynthetic process"/>
    <property type="evidence" value="ECO:0007669"/>
    <property type="project" value="TreeGrafter"/>
</dbReference>
<evidence type="ECO:0000313" key="5">
    <source>
        <dbReference type="Proteomes" id="UP000178427"/>
    </source>
</evidence>